<name>A0A381QW47_9ZZZZ</name>
<protein>
    <recommendedName>
        <fullName evidence="2">DUF1289 domain-containing protein</fullName>
    </recommendedName>
</protein>
<proteinExistence type="predicted"/>
<evidence type="ECO:0008006" key="2">
    <source>
        <dbReference type="Google" id="ProtNLM"/>
    </source>
</evidence>
<reference evidence="1" key="1">
    <citation type="submission" date="2018-05" db="EMBL/GenBank/DDBJ databases">
        <authorList>
            <person name="Lanie J.A."/>
            <person name="Ng W.-L."/>
            <person name="Kazmierczak K.M."/>
            <person name="Andrzejewski T.M."/>
            <person name="Davidsen T.M."/>
            <person name="Wayne K.J."/>
            <person name="Tettelin H."/>
            <person name="Glass J.I."/>
            <person name="Rusch D."/>
            <person name="Podicherti R."/>
            <person name="Tsui H.-C.T."/>
            <person name="Winkler M.E."/>
        </authorList>
    </citation>
    <scope>NUCLEOTIDE SEQUENCE</scope>
</reference>
<accession>A0A381QW47</accession>
<dbReference type="Pfam" id="PF06945">
    <property type="entry name" value="DUF1289"/>
    <property type="match status" value="1"/>
</dbReference>
<dbReference type="AlphaFoldDB" id="A0A381QW47"/>
<dbReference type="EMBL" id="UINC01001485">
    <property type="protein sequence ID" value="SUZ81977.1"/>
    <property type="molecule type" value="Genomic_DNA"/>
</dbReference>
<dbReference type="PANTHER" id="PTHR35175">
    <property type="entry name" value="DUF1289 DOMAIN-CONTAINING PROTEIN"/>
    <property type="match status" value="1"/>
</dbReference>
<dbReference type="InterPro" id="IPR010710">
    <property type="entry name" value="DUF1289"/>
</dbReference>
<gene>
    <name evidence="1" type="ORF">METZ01_LOCUS34831</name>
</gene>
<sequence>MNEQNELRQIISPCVSICKYNKNDYCIGCKRHMNEIFDWFDYSEEMRMAIMQDLTDRDIELTV</sequence>
<dbReference type="PANTHER" id="PTHR35175:SF2">
    <property type="entry name" value="DUF1289 DOMAIN-CONTAINING PROTEIN"/>
    <property type="match status" value="1"/>
</dbReference>
<organism evidence="1">
    <name type="scientific">marine metagenome</name>
    <dbReference type="NCBI Taxonomy" id="408172"/>
    <lineage>
        <taxon>unclassified sequences</taxon>
        <taxon>metagenomes</taxon>
        <taxon>ecological metagenomes</taxon>
    </lineage>
</organism>
<evidence type="ECO:0000313" key="1">
    <source>
        <dbReference type="EMBL" id="SUZ81977.1"/>
    </source>
</evidence>